<gene>
    <name evidence="2" type="ORF">GCM10023333_42860</name>
</gene>
<organism evidence="2 3">
    <name type="scientific">Ferrimonas pelagia</name>
    <dbReference type="NCBI Taxonomy" id="1177826"/>
    <lineage>
        <taxon>Bacteria</taxon>
        <taxon>Pseudomonadati</taxon>
        <taxon>Pseudomonadota</taxon>
        <taxon>Gammaproteobacteria</taxon>
        <taxon>Alteromonadales</taxon>
        <taxon>Ferrimonadaceae</taxon>
        <taxon>Ferrimonas</taxon>
    </lineage>
</organism>
<keyword evidence="3" id="KW-1185">Reference proteome</keyword>
<accession>A0ABP9FJH8</accession>
<evidence type="ECO:0000313" key="2">
    <source>
        <dbReference type="EMBL" id="GAA4903951.1"/>
    </source>
</evidence>
<reference evidence="3" key="1">
    <citation type="journal article" date="2019" name="Int. J. Syst. Evol. Microbiol.">
        <title>The Global Catalogue of Microorganisms (GCM) 10K type strain sequencing project: providing services to taxonomists for standard genome sequencing and annotation.</title>
        <authorList>
            <consortium name="The Broad Institute Genomics Platform"/>
            <consortium name="The Broad Institute Genome Sequencing Center for Infectious Disease"/>
            <person name="Wu L."/>
            <person name="Ma J."/>
        </authorList>
    </citation>
    <scope>NUCLEOTIDE SEQUENCE [LARGE SCALE GENOMIC DNA]</scope>
    <source>
        <strain evidence="3">JCM 18401</strain>
    </source>
</reference>
<sequence>MSKDDLIGAVQALIDHEDKAKKIAELERKLLEAKAELKTRGIRIRSLSGNLTQSREATKRAKADASTQRQHRMHAATKLSQLQRGLRVKRIDTAAVLKAGWLPDSQYQHTTL</sequence>
<evidence type="ECO:0000313" key="3">
    <source>
        <dbReference type="Proteomes" id="UP001499988"/>
    </source>
</evidence>
<dbReference type="RefSeq" id="WP_345337568.1">
    <property type="nucleotide sequence ID" value="NZ_BAABJZ010000107.1"/>
</dbReference>
<dbReference type="EMBL" id="BAABJZ010000107">
    <property type="protein sequence ID" value="GAA4903951.1"/>
    <property type="molecule type" value="Genomic_DNA"/>
</dbReference>
<evidence type="ECO:0008006" key="4">
    <source>
        <dbReference type="Google" id="ProtNLM"/>
    </source>
</evidence>
<proteinExistence type="predicted"/>
<protein>
    <recommendedName>
        <fullName evidence="4">H-NS histone family protein</fullName>
    </recommendedName>
</protein>
<feature type="region of interest" description="Disordered" evidence="1">
    <location>
        <begin position="51"/>
        <end position="72"/>
    </location>
</feature>
<name>A0ABP9FJH8_9GAMM</name>
<comment type="caution">
    <text evidence="2">The sequence shown here is derived from an EMBL/GenBank/DDBJ whole genome shotgun (WGS) entry which is preliminary data.</text>
</comment>
<dbReference type="Proteomes" id="UP001499988">
    <property type="component" value="Unassembled WGS sequence"/>
</dbReference>
<evidence type="ECO:0000256" key="1">
    <source>
        <dbReference type="SAM" id="MobiDB-lite"/>
    </source>
</evidence>